<reference evidence="1 2" key="1">
    <citation type="submission" date="2016-10" db="EMBL/GenBank/DDBJ databases">
        <authorList>
            <person name="de Groot N.N."/>
        </authorList>
    </citation>
    <scope>NUCLEOTIDE SEQUENCE [LARGE SCALE GENOMIC DNA]</scope>
    <source>
        <strain evidence="1 2">Nl14</strain>
    </source>
</reference>
<sequence>MSATLAGFIFMQDARCENNDTSESSQSQRPEPMVFDLVDPLDAKKGELEINALLNFSPQAEQLRWSPEIEYSYMDGHSIELELPIENDFLQQYKVSLQGSFGKLAQGRMLHGWQAIGRRKNDEKVFAAEILYLNDYKFSDTWSMMNMFGVRHTALGKSGDFVGVLNNTLFYSYSKHLALGIELNSEIEERRWRYRLTPQVQYVFNKHSIIQVGGGPSQLNSERTEWLLTSRVIYDF</sequence>
<organism evidence="1 2">
    <name type="scientific">Nitrosospira multiformis</name>
    <dbReference type="NCBI Taxonomy" id="1231"/>
    <lineage>
        <taxon>Bacteria</taxon>
        <taxon>Pseudomonadati</taxon>
        <taxon>Pseudomonadota</taxon>
        <taxon>Betaproteobacteria</taxon>
        <taxon>Nitrosomonadales</taxon>
        <taxon>Nitrosomonadaceae</taxon>
        <taxon>Nitrosospira</taxon>
    </lineage>
</organism>
<protein>
    <recommendedName>
        <fullName evidence="3">Copper resistance protein B</fullName>
    </recommendedName>
</protein>
<evidence type="ECO:0008006" key="3">
    <source>
        <dbReference type="Google" id="ProtNLM"/>
    </source>
</evidence>
<dbReference type="EMBL" id="FPBZ01000012">
    <property type="protein sequence ID" value="SFU64779.1"/>
    <property type="molecule type" value="Genomic_DNA"/>
</dbReference>
<dbReference type="AlphaFoldDB" id="A0A1I7HVY9"/>
<evidence type="ECO:0000313" key="2">
    <source>
        <dbReference type="Proteomes" id="UP000182649"/>
    </source>
</evidence>
<gene>
    <name evidence="1" type="ORF">SAMN05216417_11228</name>
</gene>
<accession>A0A1I7HVY9</accession>
<proteinExistence type="predicted"/>
<evidence type="ECO:0000313" key="1">
    <source>
        <dbReference type="EMBL" id="SFU64779.1"/>
    </source>
</evidence>
<name>A0A1I7HVY9_9PROT</name>
<dbReference type="Proteomes" id="UP000182649">
    <property type="component" value="Unassembled WGS sequence"/>
</dbReference>